<dbReference type="Proteomes" id="UP000094892">
    <property type="component" value="Unassembled WGS sequence"/>
</dbReference>
<reference evidence="6 11" key="3">
    <citation type="submission" date="2020-12" db="EMBL/GenBank/DDBJ databases">
        <title>Whole genome sequencing of Lactobacillus plantarum PC518.</title>
        <authorList>
            <person name="Guo Q."/>
        </authorList>
    </citation>
    <scope>NUCLEOTIDE SEQUENCE [LARGE SCALE GENOMIC DNA]</scope>
    <source>
        <strain evidence="6 11">PC518</strain>
    </source>
</reference>
<accession>A0A0G9GIJ8</accession>
<gene>
    <name evidence="6" type="ORF">JH395_01515</name>
    <name evidence="3" type="ORF">Lp19_1693</name>
    <name evidence="5" type="ORF">LPJSA22_00330</name>
    <name evidence="4" type="ORF">NAB2_1471</name>
    <name evidence="2" type="ORF">Nizo2260_1478</name>
</gene>
<dbReference type="Proteomes" id="UP000595466">
    <property type="component" value="Chromosome"/>
</dbReference>
<dbReference type="PROSITE" id="PS51257">
    <property type="entry name" value="PROKAR_LIPOPROTEIN"/>
    <property type="match status" value="1"/>
</dbReference>
<reference evidence="7 8" key="1">
    <citation type="submission" date="2016-03" db="EMBL/GenBank/DDBJ databases">
        <title>Comparative genomics of 54 Lactobacillus plantarum strains reveals genomic uncoupling from niche constraints.</title>
        <authorList>
            <person name="Martino M.E."/>
        </authorList>
    </citation>
    <scope>NUCLEOTIDE SEQUENCE [LARGE SCALE GENOMIC DNA]</scope>
    <source>
        <strain evidence="3 8">19.1</strain>
        <strain evidence="4 7">NAB2</strain>
        <strain evidence="2 9">Nizo2260</strain>
    </source>
</reference>
<keyword evidence="1" id="KW-0812">Transmembrane</keyword>
<evidence type="ECO:0000313" key="6">
    <source>
        <dbReference type="EMBL" id="QQM61259.1"/>
    </source>
</evidence>
<feature type="transmembrane region" description="Helical" evidence="1">
    <location>
        <begin position="36"/>
        <end position="54"/>
    </location>
</feature>
<evidence type="ECO:0000313" key="4">
    <source>
        <dbReference type="EMBL" id="KZV03463.1"/>
    </source>
</evidence>
<dbReference type="PATRIC" id="fig|1590.142.peg.334"/>
<evidence type="ECO:0000313" key="3">
    <source>
        <dbReference type="EMBL" id="KZU94904.1"/>
    </source>
</evidence>
<dbReference type="GeneID" id="77216998"/>
<dbReference type="EMBL" id="LUWI01000019">
    <property type="protein sequence ID" value="KZU04545.1"/>
    <property type="molecule type" value="Genomic_DNA"/>
</dbReference>
<feature type="transmembrane region" description="Helical" evidence="1">
    <location>
        <begin position="66"/>
        <end position="86"/>
    </location>
</feature>
<evidence type="ECO:0000256" key="1">
    <source>
        <dbReference type="SAM" id="Phobius"/>
    </source>
</evidence>
<dbReference type="Proteomes" id="UP000076872">
    <property type="component" value="Unassembled WGS sequence"/>
</dbReference>
<evidence type="ECO:0000313" key="7">
    <source>
        <dbReference type="Proteomes" id="UP000076872"/>
    </source>
</evidence>
<dbReference type="RefSeq" id="WP_003641927.1">
    <property type="nucleotide sequence ID" value="NZ_AP018405.1"/>
</dbReference>
<dbReference type="Proteomes" id="UP000076882">
    <property type="component" value="Unassembled WGS sequence"/>
</dbReference>
<evidence type="ECO:0000313" key="9">
    <source>
        <dbReference type="Proteomes" id="UP000076989"/>
    </source>
</evidence>
<protein>
    <submittedName>
        <fullName evidence="2 3">Membrane protein</fullName>
    </submittedName>
</protein>
<evidence type="ECO:0000313" key="11">
    <source>
        <dbReference type="Proteomes" id="UP000595466"/>
    </source>
</evidence>
<dbReference type="EMBL" id="MCOL01000001">
    <property type="protein sequence ID" value="ODO60397.1"/>
    <property type="molecule type" value="Genomic_DNA"/>
</dbReference>
<reference evidence="5 10" key="2">
    <citation type="submission" date="2016-08" db="EMBL/GenBank/DDBJ databases">
        <title>Genome sequencing of Lactobacillus plantarum JSA22, isolated from fermented soybean paste.</title>
        <authorList>
            <person name="Choi H.S."/>
        </authorList>
    </citation>
    <scope>NUCLEOTIDE SEQUENCE [LARGE SCALE GENOMIC DNA]</scope>
    <source>
        <strain evidence="5 10">JSA22</strain>
    </source>
</reference>
<dbReference type="EMBL" id="LUXO01000025">
    <property type="protein sequence ID" value="KZV03463.1"/>
    <property type="molecule type" value="Genomic_DNA"/>
</dbReference>
<proteinExistence type="predicted"/>
<organism evidence="5 10">
    <name type="scientific">Lactiplantibacillus plantarum</name>
    <name type="common">Lactobacillus plantarum</name>
    <dbReference type="NCBI Taxonomy" id="1590"/>
    <lineage>
        <taxon>Bacteria</taxon>
        <taxon>Bacillati</taxon>
        <taxon>Bacillota</taxon>
        <taxon>Bacilli</taxon>
        <taxon>Lactobacillales</taxon>
        <taxon>Lactobacillaceae</taxon>
        <taxon>Lactiplantibacillus</taxon>
    </lineage>
</organism>
<dbReference type="EMBL" id="LUXM01000028">
    <property type="protein sequence ID" value="KZU94904.1"/>
    <property type="molecule type" value="Genomic_DNA"/>
</dbReference>
<evidence type="ECO:0000313" key="8">
    <source>
        <dbReference type="Proteomes" id="UP000076882"/>
    </source>
</evidence>
<keyword evidence="1" id="KW-0472">Membrane</keyword>
<name>A0A0G9GIJ8_LACPN</name>
<evidence type="ECO:0000313" key="2">
    <source>
        <dbReference type="EMBL" id="KZU04545.1"/>
    </source>
</evidence>
<dbReference type="EMBL" id="CP066817">
    <property type="protein sequence ID" value="QQM61259.1"/>
    <property type="molecule type" value="Genomic_DNA"/>
</dbReference>
<dbReference type="KEGG" id="lpb:SH83_01550"/>
<evidence type="ECO:0000313" key="10">
    <source>
        <dbReference type="Proteomes" id="UP000094892"/>
    </source>
</evidence>
<dbReference type="Proteomes" id="UP000076989">
    <property type="component" value="Unassembled WGS sequence"/>
</dbReference>
<sequence length="89" mass="9764">MRRQLTNRQRWFVIVIATILGVGCALLGQWGQFFGVIAATFALMLLTSGCLTFCHRRGWQPGSGMLLALVTATGYVLVILGSYGYLLHS</sequence>
<feature type="transmembrane region" description="Helical" evidence="1">
    <location>
        <begin position="12"/>
        <end position="30"/>
    </location>
</feature>
<dbReference type="AlphaFoldDB" id="A0A0G9GIJ8"/>
<keyword evidence="1" id="KW-1133">Transmembrane helix</keyword>
<evidence type="ECO:0000313" key="5">
    <source>
        <dbReference type="EMBL" id="ODO60397.1"/>
    </source>
</evidence>